<comment type="caution">
    <text evidence="12">The sequence shown here is derived from an EMBL/GenBank/DDBJ whole genome shotgun (WGS) entry which is preliminary data.</text>
</comment>
<evidence type="ECO:0000256" key="3">
    <source>
        <dbReference type="ARBA" id="ARBA00012513"/>
    </source>
</evidence>
<evidence type="ECO:0000256" key="10">
    <source>
        <dbReference type="SAM" id="MobiDB-lite"/>
    </source>
</evidence>
<evidence type="ECO:0000256" key="6">
    <source>
        <dbReference type="ARBA" id="ARBA00030980"/>
    </source>
</evidence>
<evidence type="ECO:0000256" key="4">
    <source>
        <dbReference type="ARBA" id="ARBA00013948"/>
    </source>
</evidence>
<comment type="function">
    <text evidence="1">Component of the EKC/KEOPS complex that is required for the formation of a threonylcarbamoyl group on adenosine at position 37 (t(6)A37) in tRNAs that read codons beginning with adenine. The complex is probably involved in the transfer of the threonylcarbamoyl moiety of threonylcarbamoyl-AMP (TC-AMP) to the N6 group of A37. BUD32 has ATPase activity in the context of the EKC/KEOPS complex and likely plays a supporting role to the catalytic subunit KAE1. The EKC/KEOPS complex also promotes both telomere uncapping and telomere elongation. The complex is required for efficient recruitment of transcriptional coactivators.</text>
</comment>
<proteinExistence type="predicted"/>
<dbReference type="PANTHER" id="PTHR24362:SF309">
    <property type="entry name" value="PROTEIN KINASE DOMAIN-CONTAINING PROTEIN"/>
    <property type="match status" value="1"/>
</dbReference>
<dbReference type="Pfam" id="PF07714">
    <property type="entry name" value="PK_Tyr_Ser-Thr"/>
    <property type="match status" value="1"/>
</dbReference>
<evidence type="ECO:0000256" key="5">
    <source>
        <dbReference type="ARBA" id="ARBA00019973"/>
    </source>
</evidence>
<evidence type="ECO:0000256" key="1">
    <source>
        <dbReference type="ARBA" id="ARBA00003747"/>
    </source>
</evidence>
<dbReference type="PROSITE" id="PS00109">
    <property type="entry name" value="PROTEIN_KINASE_TYR"/>
    <property type="match status" value="1"/>
</dbReference>
<evidence type="ECO:0000256" key="9">
    <source>
        <dbReference type="ARBA" id="ARBA00048679"/>
    </source>
</evidence>
<protein>
    <recommendedName>
        <fullName evidence="5">EKC/KEOPS complex subunit BUD32</fullName>
        <ecNumber evidence="3">2.7.11.1</ecNumber>
    </recommendedName>
    <alternativeName>
        <fullName evidence="6 7">Atypical Serine/threonine protein kinase BUD32</fullName>
    </alternativeName>
    <alternativeName>
        <fullName evidence="4">EKC/KEOPS complex subunit bud32</fullName>
    </alternativeName>
</protein>
<dbReference type="EMBL" id="AZHD01000009">
    <property type="protein sequence ID" value="OAA60574.1"/>
    <property type="molecule type" value="Genomic_DNA"/>
</dbReference>
<dbReference type="STRING" id="1081102.A0A167TGD4"/>
<dbReference type="InterPro" id="IPR011009">
    <property type="entry name" value="Kinase-like_dom_sf"/>
</dbReference>
<dbReference type="AlphaFoldDB" id="A0A167TGD4"/>
<dbReference type="GO" id="GO:0004674">
    <property type="term" value="F:protein serine/threonine kinase activity"/>
    <property type="evidence" value="ECO:0007669"/>
    <property type="project" value="UniProtKB-EC"/>
</dbReference>
<dbReference type="InterPro" id="IPR000719">
    <property type="entry name" value="Prot_kinase_dom"/>
</dbReference>
<dbReference type="GO" id="GO:0005524">
    <property type="term" value="F:ATP binding"/>
    <property type="evidence" value="ECO:0007669"/>
    <property type="project" value="InterPro"/>
</dbReference>
<dbReference type="EC" id="2.7.11.1" evidence="3"/>
<organism evidence="12 13">
    <name type="scientific">Niveomyces insectorum RCEF 264</name>
    <dbReference type="NCBI Taxonomy" id="1081102"/>
    <lineage>
        <taxon>Eukaryota</taxon>
        <taxon>Fungi</taxon>
        <taxon>Dikarya</taxon>
        <taxon>Ascomycota</taxon>
        <taxon>Pezizomycotina</taxon>
        <taxon>Sordariomycetes</taxon>
        <taxon>Hypocreomycetidae</taxon>
        <taxon>Hypocreales</taxon>
        <taxon>Cordycipitaceae</taxon>
        <taxon>Niveomyces</taxon>
    </lineage>
</organism>
<evidence type="ECO:0000256" key="2">
    <source>
        <dbReference type="ARBA" id="ARBA00011534"/>
    </source>
</evidence>
<dbReference type="PANTHER" id="PTHR24362">
    <property type="entry name" value="SERINE/THREONINE-PROTEIN KINASE NEK"/>
    <property type="match status" value="1"/>
</dbReference>
<sequence>MASETLVSDPAAVSPPPLRPYEAPPRGPVRPPPKGDGVPWVIMNHPPNVKIFFRSGFGVVYQSREHPERLCKVPLPLKSYLAMHETERRIFTRLGEHGGHPNLVRVTGMDDHGIWMERALYGCLRVFYDQNGGPSAVPVPLATRLQWCEDVARVLSFVHSHGVRHADLSGRNLLVDADMRILLCDFSGSAIDDQKAAISAEAGYRYPSETDEDRFPSMRSELHALGSTLYEIVAAQEVHAGQAKEVVEQLIKDGKYPDVADLALSTVIQKCWRGEYTSADEVANAIAECREAGATRV</sequence>
<dbReference type="PROSITE" id="PS50011">
    <property type="entry name" value="PROTEIN_KINASE_DOM"/>
    <property type="match status" value="1"/>
</dbReference>
<gene>
    <name evidence="12" type="ORF">SPI_05698</name>
</gene>
<dbReference type="OrthoDB" id="4868228at2759"/>
<keyword evidence="12" id="KW-0808">Transferase</keyword>
<dbReference type="InterPro" id="IPR008266">
    <property type="entry name" value="Tyr_kinase_AS"/>
</dbReference>
<evidence type="ECO:0000313" key="13">
    <source>
        <dbReference type="Proteomes" id="UP000076874"/>
    </source>
</evidence>
<evidence type="ECO:0000259" key="11">
    <source>
        <dbReference type="PROSITE" id="PS50011"/>
    </source>
</evidence>
<name>A0A167TGD4_9HYPO</name>
<accession>A0A167TGD4</accession>
<feature type="domain" description="Protein kinase" evidence="11">
    <location>
        <begin position="46"/>
        <end position="297"/>
    </location>
</feature>
<evidence type="ECO:0000313" key="12">
    <source>
        <dbReference type="EMBL" id="OAA60574.1"/>
    </source>
</evidence>
<reference evidence="12 13" key="1">
    <citation type="journal article" date="2016" name="Genome Biol. Evol.">
        <title>Divergent and convergent evolution of fungal pathogenicity.</title>
        <authorList>
            <person name="Shang Y."/>
            <person name="Xiao G."/>
            <person name="Zheng P."/>
            <person name="Cen K."/>
            <person name="Zhan S."/>
            <person name="Wang C."/>
        </authorList>
    </citation>
    <scope>NUCLEOTIDE SEQUENCE [LARGE SCALE GENOMIC DNA]</scope>
    <source>
        <strain evidence="12 13">RCEF 264</strain>
    </source>
</reference>
<keyword evidence="13" id="KW-1185">Reference proteome</keyword>
<feature type="compositionally biased region" description="Pro residues" evidence="10">
    <location>
        <begin position="13"/>
        <end position="32"/>
    </location>
</feature>
<dbReference type="InterPro" id="IPR001245">
    <property type="entry name" value="Ser-Thr/Tyr_kinase_cat_dom"/>
</dbReference>
<comment type="subunit">
    <text evidence="2">Component of the EKC/KEOPS complex composed of at least BUD32, CGI121, GON7, KAE1 and PCC1; the whole complex dimerizes.</text>
</comment>
<comment type="catalytic activity">
    <reaction evidence="8">
        <text>L-threonyl-[protein] + ATP = O-phospho-L-threonyl-[protein] + ADP + H(+)</text>
        <dbReference type="Rhea" id="RHEA:46608"/>
        <dbReference type="Rhea" id="RHEA-COMP:11060"/>
        <dbReference type="Rhea" id="RHEA-COMP:11605"/>
        <dbReference type="ChEBI" id="CHEBI:15378"/>
        <dbReference type="ChEBI" id="CHEBI:30013"/>
        <dbReference type="ChEBI" id="CHEBI:30616"/>
        <dbReference type="ChEBI" id="CHEBI:61977"/>
        <dbReference type="ChEBI" id="CHEBI:456216"/>
        <dbReference type="EC" id="2.7.11.1"/>
    </reaction>
</comment>
<keyword evidence="12" id="KW-0418">Kinase</keyword>
<dbReference type="Proteomes" id="UP000076874">
    <property type="component" value="Unassembled WGS sequence"/>
</dbReference>
<evidence type="ECO:0000256" key="8">
    <source>
        <dbReference type="ARBA" id="ARBA00047899"/>
    </source>
</evidence>
<comment type="catalytic activity">
    <reaction evidence="9">
        <text>L-seryl-[protein] + ATP = O-phospho-L-seryl-[protein] + ADP + H(+)</text>
        <dbReference type="Rhea" id="RHEA:17989"/>
        <dbReference type="Rhea" id="RHEA-COMP:9863"/>
        <dbReference type="Rhea" id="RHEA-COMP:11604"/>
        <dbReference type="ChEBI" id="CHEBI:15378"/>
        <dbReference type="ChEBI" id="CHEBI:29999"/>
        <dbReference type="ChEBI" id="CHEBI:30616"/>
        <dbReference type="ChEBI" id="CHEBI:83421"/>
        <dbReference type="ChEBI" id="CHEBI:456216"/>
        <dbReference type="EC" id="2.7.11.1"/>
    </reaction>
</comment>
<feature type="region of interest" description="Disordered" evidence="10">
    <location>
        <begin position="1"/>
        <end position="32"/>
    </location>
</feature>
<dbReference type="SUPFAM" id="SSF56112">
    <property type="entry name" value="Protein kinase-like (PK-like)"/>
    <property type="match status" value="1"/>
</dbReference>
<dbReference type="Gene3D" id="1.10.510.10">
    <property type="entry name" value="Transferase(Phosphotransferase) domain 1"/>
    <property type="match status" value="1"/>
</dbReference>
<evidence type="ECO:0000256" key="7">
    <source>
        <dbReference type="ARBA" id="ARBA00033194"/>
    </source>
</evidence>